<accession>A0AAV5SHN4</accession>
<feature type="compositionally biased region" description="Polar residues" evidence="1">
    <location>
        <begin position="507"/>
        <end position="521"/>
    </location>
</feature>
<comment type="caution">
    <text evidence="3">The sequence shown here is derived from an EMBL/GenBank/DDBJ whole genome shotgun (WGS) entry which is preliminary data.</text>
</comment>
<evidence type="ECO:0000313" key="4">
    <source>
        <dbReference type="Proteomes" id="UP001432027"/>
    </source>
</evidence>
<feature type="chain" id="PRO_5043405843" evidence="2">
    <location>
        <begin position="18"/>
        <end position="606"/>
    </location>
</feature>
<evidence type="ECO:0000256" key="1">
    <source>
        <dbReference type="SAM" id="MobiDB-lite"/>
    </source>
</evidence>
<feature type="signal peptide" evidence="2">
    <location>
        <begin position="1"/>
        <end position="17"/>
    </location>
</feature>
<evidence type="ECO:0000313" key="3">
    <source>
        <dbReference type="EMBL" id="GMS81698.1"/>
    </source>
</evidence>
<sequence length="606" mass="63464">STLAILILLGCSIATSGFLFGHQACGCPPPPPPPPKCDCACGAQQQQYPQQVAYAAAPAPYYAPVAAAAAPQYAPPLASSASAAYDAAIDNAALNALGDGGAASAGYQGPARGAYATGGAQQIYPSTAQINGFPSSEQSGYAQAAQSSSVYGNQQSQYAQPSSASAGVYGAQQSAYAQPQQQSGAVYGQQQESYGQQGYAKASSAAVSSSPYTLSYPSSQAQTQYVNANTPALNAFAQSIASQPLSGGQASYARPSAAVSNGLPASTIQYATVPAGVAVDQHLARQIANEAATYVSADGNQYVQAKQNAYARQHNPTVNEYARVGGVEGGSAVREQYMTRPEPIPASTYVNTNLNSKKPSLVLPVIVSVPQPPPLQRAQFSEPSDDEIIAAERADPIILATAAQHDAPPLSRPAPQHSQTLFVAATQPPAPAQQTIIETVDTTSLVLPTDDILVATDAAEVSESVRHLNTMSAADFEQALQRAELVEEDHAPVAVKASVKEEPKQHSVVQGESEFQGSPLTEENLLEGNVLDNEVEHNTDPEEPQQEQQQEQETEIQKQQEPESETLTDTPLETLTHLSEGLSIKARVHAAPTAQVPHRDFGLARH</sequence>
<dbReference type="EMBL" id="BTSX01000001">
    <property type="protein sequence ID" value="GMS81698.1"/>
    <property type="molecule type" value="Genomic_DNA"/>
</dbReference>
<reference evidence="3" key="1">
    <citation type="submission" date="2023-10" db="EMBL/GenBank/DDBJ databases">
        <title>Genome assembly of Pristionchus species.</title>
        <authorList>
            <person name="Yoshida K."/>
            <person name="Sommer R.J."/>
        </authorList>
    </citation>
    <scope>NUCLEOTIDE SEQUENCE</scope>
    <source>
        <strain evidence="3">RS0144</strain>
    </source>
</reference>
<dbReference type="AlphaFoldDB" id="A0AAV5SHN4"/>
<feature type="region of interest" description="Disordered" evidence="1">
    <location>
        <begin position="499"/>
        <end position="523"/>
    </location>
</feature>
<organism evidence="3 4">
    <name type="scientific">Pristionchus entomophagus</name>
    <dbReference type="NCBI Taxonomy" id="358040"/>
    <lineage>
        <taxon>Eukaryota</taxon>
        <taxon>Metazoa</taxon>
        <taxon>Ecdysozoa</taxon>
        <taxon>Nematoda</taxon>
        <taxon>Chromadorea</taxon>
        <taxon>Rhabditida</taxon>
        <taxon>Rhabditina</taxon>
        <taxon>Diplogasteromorpha</taxon>
        <taxon>Diplogasteroidea</taxon>
        <taxon>Neodiplogasteridae</taxon>
        <taxon>Pristionchus</taxon>
    </lineage>
</organism>
<name>A0AAV5SHN4_9BILA</name>
<keyword evidence="4" id="KW-1185">Reference proteome</keyword>
<gene>
    <name evidence="3" type="ORF">PENTCL1PPCAC_3873</name>
</gene>
<feature type="region of interest" description="Disordered" evidence="1">
    <location>
        <begin position="535"/>
        <end position="572"/>
    </location>
</feature>
<proteinExistence type="predicted"/>
<feature type="non-terminal residue" evidence="3">
    <location>
        <position position="1"/>
    </location>
</feature>
<protein>
    <submittedName>
        <fullName evidence="3">Uncharacterized protein</fullName>
    </submittedName>
</protein>
<feature type="compositionally biased region" description="Acidic residues" evidence="1">
    <location>
        <begin position="541"/>
        <end position="554"/>
    </location>
</feature>
<keyword evidence="2" id="KW-0732">Signal</keyword>
<dbReference type="Proteomes" id="UP001432027">
    <property type="component" value="Unassembled WGS sequence"/>
</dbReference>
<evidence type="ECO:0000256" key="2">
    <source>
        <dbReference type="SAM" id="SignalP"/>
    </source>
</evidence>